<dbReference type="EMBL" id="BPUR01000018">
    <property type="protein sequence ID" value="GJH20211.1"/>
    <property type="molecule type" value="Genomic_DNA"/>
</dbReference>
<accession>A0ACB5QYH0</accession>
<protein>
    <submittedName>
        <fullName evidence="1">Uncharacterized protein</fullName>
    </submittedName>
</protein>
<evidence type="ECO:0000313" key="2">
    <source>
        <dbReference type="Proteomes" id="UP001055013"/>
    </source>
</evidence>
<proteinExistence type="predicted"/>
<comment type="caution">
    <text evidence="1">The sequence shown here is derived from an EMBL/GenBank/DDBJ whole genome shotgun (WGS) entry which is preliminary data.</text>
</comment>
<sequence>MDHDAEGDGQASGGRKSASQQAMAQLPWSPSMKMPSHDVSPFWKSRGAIALLGFGAIAAFFMFSEHRAHFLGALPYLLFLACPLMHLFMQHGHHHGERSATHTADTKGGRDE</sequence>
<organism evidence="1 2">
    <name type="scientific">Caballeronia novacaledonica</name>
    <dbReference type="NCBI Taxonomy" id="1544861"/>
    <lineage>
        <taxon>Bacteria</taxon>
        <taxon>Pseudomonadati</taxon>
        <taxon>Pseudomonadota</taxon>
        <taxon>Betaproteobacteria</taxon>
        <taxon>Burkholderiales</taxon>
        <taxon>Burkholderiaceae</taxon>
        <taxon>Caballeronia</taxon>
    </lineage>
</organism>
<evidence type="ECO:0000313" key="1">
    <source>
        <dbReference type="EMBL" id="GJH20211.1"/>
    </source>
</evidence>
<name>A0ACB5QYH0_9BURK</name>
<keyword evidence="2" id="KW-1185">Reference proteome</keyword>
<dbReference type="Proteomes" id="UP001055013">
    <property type="component" value="Unassembled WGS sequence"/>
</dbReference>
<reference evidence="1" key="1">
    <citation type="submission" date="2021-09" db="EMBL/GenBank/DDBJ databases">
        <title>Isolation and characterization of 3-chlorobenzoate degrading bacteria from soils in Shizuoka.</title>
        <authorList>
            <person name="Ifat A."/>
            <person name="Ogawa N."/>
            <person name="Kimbara K."/>
            <person name="Moriuchi R."/>
            <person name="Dohra H."/>
            <person name="Shintani M."/>
        </authorList>
    </citation>
    <scope>NUCLEOTIDE SEQUENCE</scope>
    <source>
        <strain evidence="1">19CS2-2</strain>
    </source>
</reference>
<gene>
    <name evidence="1" type="ORF">CBA19CS22_26735</name>
</gene>